<gene>
    <name evidence="2" type="ORF">PAPOLLO_LOCUS13613</name>
</gene>
<organism evidence="2 3">
    <name type="scientific">Parnassius apollo</name>
    <name type="common">Apollo butterfly</name>
    <name type="synonym">Papilio apollo</name>
    <dbReference type="NCBI Taxonomy" id="110799"/>
    <lineage>
        <taxon>Eukaryota</taxon>
        <taxon>Metazoa</taxon>
        <taxon>Ecdysozoa</taxon>
        <taxon>Arthropoda</taxon>
        <taxon>Hexapoda</taxon>
        <taxon>Insecta</taxon>
        <taxon>Pterygota</taxon>
        <taxon>Neoptera</taxon>
        <taxon>Endopterygota</taxon>
        <taxon>Lepidoptera</taxon>
        <taxon>Glossata</taxon>
        <taxon>Ditrysia</taxon>
        <taxon>Papilionoidea</taxon>
        <taxon>Papilionidae</taxon>
        <taxon>Parnassiinae</taxon>
        <taxon>Parnassini</taxon>
        <taxon>Parnassius</taxon>
        <taxon>Parnassius</taxon>
    </lineage>
</organism>
<keyword evidence="3" id="KW-1185">Reference proteome</keyword>
<dbReference type="AlphaFoldDB" id="A0A8S3X536"/>
<evidence type="ECO:0000313" key="2">
    <source>
        <dbReference type="EMBL" id="CAG4999936.1"/>
    </source>
</evidence>
<protein>
    <submittedName>
        <fullName evidence="2">(apollo) hypothetical protein</fullName>
    </submittedName>
</protein>
<proteinExistence type="predicted"/>
<sequence>MWKFRQSHTIGVLLIITNAAYSVVLLTANIEDVRNIARKFVSASEADKLTQFIAEASVIKPTNISADNKQNEKNVLDREWNTYHYPPKDSFSSSDENIKIIKGNSNLDSANNDEEQATGSIQFLKGKHRDINLNKPKKEKDFGYEYGLKQENLKTPKFEWKKAENFDFPPSYNTNYLSNLNPYLDNSQTFPIEDNGNFEISADSEMYSLEKHNKPLGSPYERPQIDMEQSIKEINISTENPLETDTLKYTYTEETGSTKLNYLYSIFEKTETQTEDNNKIKNSNYLKNDILATSERTELFKPSTELIDSSEEDSSNNDNKNYLQKDESDTNYELDLRNYLKRIVNEIKDEESRRIQYRATDDLKDDKNIIELKSNDKKFAPDTNLSDMEKDNEYELLSKKYSSSEIDTENEFENNNLGKTSEDIITREKNQKRVLVRG</sequence>
<evidence type="ECO:0000313" key="3">
    <source>
        <dbReference type="Proteomes" id="UP000691718"/>
    </source>
</evidence>
<comment type="caution">
    <text evidence="2">The sequence shown here is derived from an EMBL/GenBank/DDBJ whole genome shotgun (WGS) entry which is preliminary data.</text>
</comment>
<reference evidence="2" key="1">
    <citation type="submission" date="2021-04" db="EMBL/GenBank/DDBJ databases">
        <authorList>
            <person name="Tunstrom K."/>
        </authorList>
    </citation>
    <scope>NUCLEOTIDE SEQUENCE</scope>
</reference>
<dbReference type="Proteomes" id="UP000691718">
    <property type="component" value="Unassembled WGS sequence"/>
</dbReference>
<dbReference type="OrthoDB" id="7478288at2759"/>
<dbReference type="EMBL" id="CAJQZP010000945">
    <property type="protein sequence ID" value="CAG4999936.1"/>
    <property type="molecule type" value="Genomic_DNA"/>
</dbReference>
<accession>A0A8S3X536</accession>
<name>A0A8S3X536_PARAO</name>
<feature type="region of interest" description="Disordered" evidence="1">
    <location>
        <begin position="303"/>
        <end position="327"/>
    </location>
</feature>
<evidence type="ECO:0000256" key="1">
    <source>
        <dbReference type="SAM" id="MobiDB-lite"/>
    </source>
</evidence>